<sequence length="265" mass="29307">MEPTTDQPNVLEHALSRAHQQPAMRPDFYRALLRSEIYLIGSSSPADSTRSGQELTLMQWETERGERVIPVFTSLEEVRRSIDSEEQVLRMPGAQLMALGTDVPLVLNPLSELQEILSPDDVQALAAGHLPGVDAVASRQHEAGRPRRVGPARPYPAILVDALTTLFVGRREVRAAWLCAMEPELRGDPDQLLVGLDLEPDTFEQVSEDVIYVASRVEERGGFVSADVLELGDSPLSRQVRAVAEPFYSRSWGERITDPLLPGHA</sequence>
<protein>
    <recommendedName>
        <fullName evidence="5">Enhanced serine sensitivity protein SseB</fullName>
    </recommendedName>
</protein>
<organism evidence="3 4">
    <name type="scientific">Natronocella acetinitrilica</name>
    <dbReference type="NCBI Taxonomy" id="414046"/>
    <lineage>
        <taxon>Bacteria</taxon>
        <taxon>Pseudomonadati</taxon>
        <taxon>Pseudomonadota</taxon>
        <taxon>Gammaproteobacteria</taxon>
        <taxon>Chromatiales</taxon>
        <taxon>Ectothiorhodospiraceae</taxon>
        <taxon>Natronocella</taxon>
    </lineage>
</organism>
<reference evidence="3" key="1">
    <citation type="submission" date="2022-03" db="EMBL/GenBank/DDBJ databases">
        <title>Genomic Encyclopedia of Type Strains, Phase III (KMG-III): the genomes of soil and plant-associated and newly described type strains.</title>
        <authorList>
            <person name="Whitman W."/>
        </authorList>
    </citation>
    <scope>NUCLEOTIDE SEQUENCE</scope>
    <source>
        <strain evidence="3">ANL 6-2</strain>
    </source>
</reference>
<accession>A0AAE3G655</accession>
<evidence type="ECO:0008006" key="5">
    <source>
        <dbReference type="Google" id="ProtNLM"/>
    </source>
</evidence>
<dbReference type="Pfam" id="PF07179">
    <property type="entry name" value="SseB"/>
    <property type="match status" value="1"/>
</dbReference>
<evidence type="ECO:0000259" key="1">
    <source>
        <dbReference type="Pfam" id="PF07179"/>
    </source>
</evidence>
<dbReference type="RefSeq" id="WP_253480939.1">
    <property type="nucleotide sequence ID" value="NZ_JALJXV010000008.1"/>
</dbReference>
<dbReference type="InterPro" id="IPR027945">
    <property type="entry name" value="SseB_C"/>
</dbReference>
<evidence type="ECO:0000313" key="4">
    <source>
        <dbReference type="Proteomes" id="UP001205843"/>
    </source>
</evidence>
<evidence type="ECO:0000313" key="3">
    <source>
        <dbReference type="EMBL" id="MCP1676127.1"/>
    </source>
</evidence>
<evidence type="ECO:0000259" key="2">
    <source>
        <dbReference type="Pfam" id="PF14581"/>
    </source>
</evidence>
<dbReference type="EMBL" id="JALJXV010000008">
    <property type="protein sequence ID" value="MCP1676127.1"/>
    <property type="molecule type" value="Genomic_DNA"/>
</dbReference>
<feature type="domain" description="SseB protein N-terminal" evidence="1">
    <location>
        <begin position="11"/>
        <end position="123"/>
    </location>
</feature>
<gene>
    <name evidence="3" type="ORF">J2T57_003286</name>
</gene>
<dbReference type="InterPro" id="IPR009839">
    <property type="entry name" value="SseB_N"/>
</dbReference>
<name>A0AAE3G655_9GAMM</name>
<proteinExistence type="predicted"/>
<dbReference type="Pfam" id="PF14581">
    <property type="entry name" value="SseB_C"/>
    <property type="match status" value="1"/>
</dbReference>
<dbReference type="Proteomes" id="UP001205843">
    <property type="component" value="Unassembled WGS sequence"/>
</dbReference>
<feature type="domain" description="SseB protein C-terminal" evidence="2">
    <location>
        <begin position="153"/>
        <end position="250"/>
    </location>
</feature>
<comment type="caution">
    <text evidence="3">The sequence shown here is derived from an EMBL/GenBank/DDBJ whole genome shotgun (WGS) entry which is preliminary data.</text>
</comment>
<dbReference type="AlphaFoldDB" id="A0AAE3G655"/>
<keyword evidence="4" id="KW-1185">Reference proteome</keyword>